<keyword evidence="12" id="KW-1185">Reference proteome</keyword>
<name>A0A140L4S5_9FIRM</name>
<comment type="similarity">
    <text evidence="9">Belongs to the class-I pyridoxal-phosphate-dependent aminotransferase family. LL-diaminopimelate aminotransferase subfamily.</text>
</comment>
<feature type="binding site" evidence="9">
    <location>
        <position position="13"/>
    </location>
    <ligand>
        <name>substrate</name>
    </ligand>
</feature>
<dbReference type="InterPro" id="IPR015424">
    <property type="entry name" value="PyrdxlP-dep_Trfase"/>
</dbReference>
<comment type="catalytic activity">
    <reaction evidence="8 9">
        <text>(2S,6S)-2,6-diaminopimelate + 2-oxoglutarate = (S)-2,3,4,5-tetrahydrodipicolinate + L-glutamate + H2O + H(+)</text>
        <dbReference type="Rhea" id="RHEA:23988"/>
        <dbReference type="ChEBI" id="CHEBI:15377"/>
        <dbReference type="ChEBI" id="CHEBI:15378"/>
        <dbReference type="ChEBI" id="CHEBI:16810"/>
        <dbReference type="ChEBI" id="CHEBI:16845"/>
        <dbReference type="ChEBI" id="CHEBI:29985"/>
        <dbReference type="ChEBI" id="CHEBI:57609"/>
        <dbReference type="EC" id="2.6.1.83"/>
    </reaction>
</comment>
<keyword evidence="5 9" id="KW-0032">Aminotransferase</keyword>
<feature type="binding site" evidence="9">
    <location>
        <position position="67"/>
    </location>
    <ligand>
        <name>pyridoxal 5'-phosphate</name>
        <dbReference type="ChEBI" id="CHEBI:597326"/>
    </ligand>
</feature>
<dbReference type="InterPro" id="IPR050881">
    <property type="entry name" value="LL-DAP_aminotransferase"/>
</dbReference>
<evidence type="ECO:0000256" key="1">
    <source>
        <dbReference type="ARBA" id="ARBA00001933"/>
    </source>
</evidence>
<reference evidence="11 12" key="1">
    <citation type="submission" date="2015-12" db="EMBL/GenBank/DDBJ databases">
        <title>Draft genome sequnece of Fervidicola ferrireducens strain Y170.</title>
        <authorList>
            <person name="Patel B.K."/>
        </authorList>
    </citation>
    <scope>NUCLEOTIDE SEQUENCE [LARGE SCALE GENOMIC DNA]</scope>
    <source>
        <strain evidence="11 12">Y170</strain>
    </source>
</reference>
<evidence type="ECO:0000256" key="8">
    <source>
        <dbReference type="ARBA" id="ARBA00051934"/>
    </source>
</evidence>
<comment type="caution">
    <text evidence="9">Lacks conserved residue(s) required for the propagation of feature annotation.</text>
</comment>
<dbReference type="InParanoid" id="A0A140L4S5"/>
<dbReference type="AlphaFoldDB" id="A0A140L4S5"/>
<gene>
    <name evidence="9 11" type="primary">dapL</name>
    <name evidence="11" type="ORF">AN618_18280</name>
</gene>
<evidence type="ECO:0000256" key="7">
    <source>
        <dbReference type="ARBA" id="ARBA00022898"/>
    </source>
</evidence>
<evidence type="ECO:0000256" key="2">
    <source>
        <dbReference type="ARBA" id="ARBA00004982"/>
    </source>
</evidence>
<evidence type="ECO:0000256" key="9">
    <source>
        <dbReference type="HAMAP-Rule" id="MF_01642"/>
    </source>
</evidence>
<feature type="binding site" evidence="9">
    <location>
        <position position="38"/>
    </location>
    <ligand>
        <name>substrate</name>
    </ligand>
</feature>
<dbReference type="UniPathway" id="UPA00034">
    <property type="reaction ID" value="UER00466"/>
</dbReference>
<evidence type="ECO:0000256" key="4">
    <source>
        <dbReference type="ARBA" id="ARBA00018052"/>
    </source>
</evidence>
<keyword evidence="6 9" id="KW-0808">Transferase</keyword>
<dbReference type="GO" id="GO:0033362">
    <property type="term" value="P:lysine biosynthetic process via diaminopimelate, diaminopimelate-aminotransferase pathway"/>
    <property type="evidence" value="ECO:0007669"/>
    <property type="project" value="UniProtKB-UniRule"/>
</dbReference>
<dbReference type="SUPFAM" id="SSF53383">
    <property type="entry name" value="PLP-dependent transferases"/>
    <property type="match status" value="1"/>
</dbReference>
<dbReference type="HAMAP" id="MF_01642">
    <property type="entry name" value="DapL_aminotrans_1"/>
    <property type="match status" value="1"/>
</dbReference>
<comment type="subunit">
    <text evidence="9">Homodimer.</text>
</comment>
<feature type="binding site" evidence="9">
    <location>
        <position position="126"/>
    </location>
    <ligand>
        <name>substrate</name>
    </ligand>
</feature>
<dbReference type="InterPro" id="IPR015421">
    <property type="entry name" value="PyrdxlP-dep_Trfase_major"/>
</dbReference>
<feature type="binding site" evidence="9">
    <location>
        <position position="176"/>
    </location>
    <ligand>
        <name>pyridoxal 5'-phosphate</name>
        <dbReference type="ChEBI" id="CHEBI:597326"/>
    </ligand>
</feature>
<dbReference type="NCBIfam" id="NF006756">
    <property type="entry name" value="PRK09276.1"/>
    <property type="match status" value="1"/>
</dbReference>
<feature type="domain" description="Aminotransferase class I/classII large" evidence="10">
    <location>
        <begin position="31"/>
        <end position="381"/>
    </location>
</feature>
<comment type="function">
    <text evidence="9">Involved in the synthesis of meso-diaminopimelate (m-DAP or DL-DAP), required for both lysine and peptidoglycan biosynthesis. Catalyzes the direct conversion of tetrahydrodipicolinate to LL-diaminopimelate.</text>
</comment>
<organism evidence="11 12">
    <name type="scientific">Fervidicola ferrireducens</name>
    <dbReference type="NCBI Taxonomy" id="520764"/>
    <lineage>
        <taxon>Bacteria</taxon>
        <taxon>Bacillati</taxon>
        <taxon>Bacillota</taxon>
        <taxon>Clostridia</taxon>
        <taxon>Thermosediminibacterales</taxon>
        <taxon>Thermosediminibacteraceae</taxon>
        <taxon>Fervidicola</taxon>
    </lineage>
</organism>
<dbReference type="InterPro" id="IPR019881">
    <property type="entry name" value="DAP-NH2Trfase_DapL_Desulfo"/>
</dbReference>
<accession>A0A140L4S5</accession>
<feature type="binding site" evidence="9">
    <location>
        <position position="176"/>
    </location>
    <ligand>
        <name>substrate</name>
    </ligand>
</feature>
<evidence type="ECO:0000256" key="6">
    <source>
        <dbReference type="ARBA" id="ARBA00022679"/>
    </source>
</evidence>
<dbReference type="InterPro" id="IPR004839">
    <property type="entry name" value="Aminotransferase_I/II_large"/>
</dbReference>
<dbReference type="STRING" id="520764.AN618_18280"/>
<dbReference type="OrthoDB" id="9803354at2"/>
<evidence type="ECO:0000259" key="10">
    <source>
        <dbReference type="Pfam" id="PF00155"/>
    </source>
</evidence>
<dbReference type="PANTHER" id="PTHR42832">
    <property type="entry name" value="AMINO ACID AMINOTRANSFERASE"/>
    <property type="match status" value="1"/>
</dbReference>
<dbReference type="FunCoup" id="A0A140L4S5">
    <property type="interactions" value="96"/>
</dbReference>
<protein>
    <recommendedName>
        <fullName evidence="4 9">LL-diaminopimelate aminotransferase</fullName>
        <shortName evidence="9">DAP-AT</shortName>
        <shortName evidence="9">DAP-aminotransferase</shortName>
        <shortName evidence="9">LL-DAP-aminotransferase</shortName>
        <ecNumber evidence="3 9">2.6.1.83</ecNumber>
    </recommendedName>
</protein>
<feature type="modified residue" description="N6-(pyridoxal phosphate)lysine" evidence="9">
    <location>
        <position position="238"/>
    </location>
</feature>
<dbReference type="GO" id="GO:0010285">
    <property type="term" value="F:L,L-diaminopimelate aminotransferase activity"/>
    <property type="evidence" value="ECO:0007669"/>
    <property type="project" value="UniProtKB-UniRule"/>
</dbReference>
<comment type="cofactor">
    <cofactor evidence="1 9">
        <name>pyridoxal 5'-phosphate</name>
        <dbReference type="ChEBI" id="CHEBI:597326"/>
    </cofactor>
</comment>
<proteinExistence type="inferred from homology"/>
<dbReference type="InterPro" id="IPR019942">
    <property type="entry name" value="DapL/ALD1"/>
</dbReference>
<dbReference type="EMBL" id="LOED01000025">
    <property type="protein sequence ID" value="KXG75550.1"/>
    <property type="molecule type" value="Genomic_DNA"/>
</dbReference>
<dbReference type="RefSeq" id="WP_083515152.1">
    <property type="nucleotide sequence ID" value="NZ_LOED01000025.1"/>
</dbReference>
<evidence type="ECO:0000313" key="12">
    <source>
        <dbReference type="Proteomes" id="UP000070427"/>
    </source>
</evidence>
<feature type="binding site" evidence="9">
    <location>
        <position position="207"/>
    </location>
    <ligand>
        <name>pyridoxal 5'-phosphate</name>
        <dbReference type="ChEBI" id="CHEBI:597326"/>
    </ligand>
</feature>
<comment type="caution">
    <text evidence="11">The sequence shown here is derived from an EMBL/GenBank/DDBJ whole genome shotgun (WGS) entry which is preliminary data.</text>
</comment>
<feature type="binding site" evidence="9">
    <location>
        <begin position="235"/>
        <end position="237"/>
    </location>
    <ligand>
        <name>pyridoxal 5'-phosphate</name>
        <dbReference type="ChEBI" id="CHEBI:597326"/>
    </ligand>
</feature>
<evidence type="ECO:0000313" key="11">
    <source>
        <dbReference type="EMBL" id="KXG75550.1"/>
    </source>
</evidence>
<dbReference type="InterPro" id="IPR015422">
    <property type="entry name" value="PyrdxlP-dep_Trfase_small"/>
</dbReference>
<comment type="pathway">
    <text evidence="2 9">Amino-acid biosynthesis; L-lysine biosynthesis via DAP pathway; LL-2,6-diaminopimelate from (S)-tetrahydrodipicolinate (aminotransferase route): step 1/1.</text>
</comment>
<evidence type="ECO:0000256" key="5">
    <source>
        <dbReference type="ARBA" id="ARBA00022576"/>
    </source>
</evidence>
<dbReference type="NCBIfam" id="TIGR03540">
    <property type="entry name" value="DapC_direct"/>
    <property type="match status" value="1"/>
</dbReference>
<feature type="binding site" evidence="9">
    <location>
        <position position="364"/>
    </location>
    <ligand>
        <name>substrate</name>
    </ligand>
</feature>
<dbReference type="CDD" id="cd00609">
    <property type="entry name" value="AAT_like"/>
    <property type="match status" value="1"/>
</dbReference>
<feature type="binding site" evidence="9">
    <location>
        <position position="246"/>
    </location>
    <ligand>
        <name>pyridoxal 5'-phosphate</name>
        <dbReference type="ChEBI" id="CHEBI:597326"/>
    </ligand>
</feature>
<evidence type="ECO:0000256" key="3">
    <source>
        <dbReference type="ARBA" id="ARBA00013138"/>
    </source>
</evidence>
<dbReference type="PANTHER" id="PTHR42832:SF3">
    <property type="entry name" value="L-GLUTAMINE--4-(METHYLSULFANYL)-2-OXOBUTANOATE AMINOTRANSFERASE"/>
    <property type="match status" value="1"/>
</dbReference>
<sequence>MRIAERIKKIPPYLFAQIDKKIAELKKKGVDIISLGVGDPDLPTPPHIVKALERAANDPECHKYPAYEGSLEFREAVATYYKRRFGVELDPESEVMALIGSKEGIAHIFFAFIDPGDYALIPDPGYPVYKTATLFAGGIPYPMPLLKENNFLPDFSKIDTEVAKKAKLMFLCYPNNPTAAVADEKFFEEAVEFAKTYDIIICHDSAYVDITFDGYKAPSLLSVKGAMDIGVEFGSLSKPYRMTGWRIGYAVGNKDIISALGIIKTNIDSGQFTAIQKAGIEALLGPQDSVNEMLSVFEKRRNLVVETLKGIGLEVEPPKGTFYVWVPVPEGYTSQSFAEMLIEKAAVVVTPGVGYGDYGEGYVRISLTTPDERLKEAMRRIKESLSF</sequence>
<dbReference type="GO" id="GO:0030170">
    <property type="term" value="F:pyridoxal phosphate binding"/>
    <property type="evidence" value="ECO:0007669"/>
    <property type="project" value="UniProtKB-UniRule"/>
</dbReference>
<dbReference type="Gene3D" id="3.40.640.10">
    <property type="entry name" value="Type I PLP-dependent aspartate aminotransferase-like (Major domain)"/>
    <property type="match status" value="1"/>
</dbReference>
<keyword evidence="7 9" id="KW-0663">Pyridoxal phosphate</keyword>
<dbReference type="Pfam" id="PF00155">
    <property type="entry name" value="Aminotran_1_2"/>
    <property type="match status" value="1"/>
</dbReference>
<dbReference type="PATRIC" id="fig|520764.3.peg.1966"/>
<dbReference type="Gene3D" id="3.90.1150.10">
    <property type="entry name" value="Aspartate Aminotransferase, domain 1"/>
    <property type="match status" value="1"/>
</dbReference>
<feature type="binding site" evidence="9">
    <location>
        <position position="126"/>
    </location>
    <ligand>
        <name>pyridoxal 5'-phosphate</name>
        <dbReference type="ChEBI" id="CHEBI:597326"/>
    </ligand>
</feature>
<dbReference type="Proteomes" id="UP000070427">
    <property type="component" value="Unassembled WGS sequence"/>
</dbReference>
<dbReference type="EC" id="2.6.1.83" evidence="3 9"/>